<feature type="signal peptide" evidence="2">
    <location>
        <begin position="1"/>
        <end position="17"/>
    </location>
</feature>
<keyword evidence="4" id="KW-1185">Reference proteome</keyword>
<gene>
    <name evidence="3" type="primary">lolA</name>
    <name evidence="3" type="ORF">LMG8286_00439</name>
</gene>
<dbReference type="NCBIfam" id="NF000666">
    <property type="entry name" value="PRK00031.2-4"/>
    <property type="match status" value="1"/>
</dbReference>
<dbReference type="InterPro" id="IPR004564">
    <property type="entry name" value="OM_lipoprot_carrier_LolA-like"/>
</dbReference>
<dbReference type="Proteomes" id="UP000789359">
    <property type="component" value="Unassembled WGS sequence"/>
</dbReference>
<dbReference type="EMBL" id="CAJHOE010000001">
    <property type="protein sequence ID" value="CAD7286606.1"/>
    <property type="molecule type" value="Genomic_DNA"/>
</dbReference>
<evidence type="ECO:0000313" key="4">
    <source>
        <dbReference type="Proteomes" id="UP000789359"/>
    </source>
</evidence>
<dbReference type="RefSeq" id="WP_230056225.1">
    <property type="nucleotide sequence ID" value="NZ_CAJHOE010000001.1"/>
</dbReference>
<reference evidence="3 4" key="1">
    <citation type="submission" date="2020-11" db="EMBL/GenBank/DDBJ databases">
        <authorList>
            <person name="Peeters C."/>
        </authorList>
    </citation>
    <scope>NUCLEOTIDE SEQUENCE [LARGE SCALE GENOMIC DNA]</scope>
    <source>
        <strain evidence="3 4">LMG 8286</strain>
    </source>
</reference>
<dbReference type="InterPro" id="IPR029046">
    <property type="entry name" value="LolA/LolB/LppX"/>
</dbReference>
<sequence length="170" mass="19105">MRKFLLSSLLVVGAFCADLSFKSLQSEFTQVVNSKDASVSYVGKFYANADNTALWIYSSPTPKKIYFSDTHVVVIEDELEQAIISKLDSTPNLTQILSSAKKITPDLYKAKYDNVEYLITMKNGLPLVIDYKDKLENKIKVTLKNVIKDKAISKELLTPNVPKGYDIITQ</sequence>
<proteinExistence type="predicted"/>
<evidence type="ECO:0000256" key="2">
    <source>
        <dbReference type="SAM" id="SignalP"/>
    </source>
</evidence>
<feature type="chain" id="PRO_5046962604" evidence="2">
    <location>
        <begin position="18"/>
        <end position="170"/>
    </location>
</feature>
<comment type="caution">
    <text evidence="3">The sequence shown here is derived from an EMBL/GenBank/DDBJ whole genome shotgun (WGS) entry which is preliminary data.</text>
</comment>
<evidence type="ECO:0000313" key="3">
    <source>
        <dbReference type="EMBL" id="CAD7286606.1"/>
    </source>
</evidence>
<accession>A0ABM8Q194</accession>
<protein>
    <submittedName>
        <fullName evidence="3">Outer-membrane lipoprotein carrier protein</fullName>
    </submittedName>
</protein>
<name>A0ABM8Q194_9BACT</name>
<dbReference type="CDD" id="cd16325">
    <property type="entry name" value="LolA"/>
    <property type="match status" value="1"/>
</dbReference>
<keyword evidence="3" id="KW-0449">Lipoprotein</keyword>
<dbReference type="SUPFAM" id="SSF89392">
    <property type="entry name" value="Prokaryotic lipoproteins and lipoprotein localization factors"/>
    <property type="match status" value="1"/>
</dbReference>
<dbReference type="Pfam" id="PF03548">
    <property type="entry name" value="LolA"/>
    <property type="match status" value="1"/>
</dbReference>
<organism evidence="3 4">
    <name type="scientific">Campylobacter suis</name>
    <dbReference type="NCBI Taxonomy" id="2790657"/>
    <lineage>
        <taxon>Bacteria</taxon>
        <taxon>Pseudomonadati</taxon>
        <taxon>Campylobacterota</taxon>
        <taxon>Epsilonproteobacteria</taxon>
        <taxon>Campylobacterales</taxon>
        <taxon>Campylobacteraceae</taxon>
        <taxon>Campylobacter</taxon>
    </lineage>
</organism>
<evidence type="ECO:0000256" key="1">
    <source>
        <dbReference type="ARBA" id="ARBA00022729"/>
    </source>
</evidence>
<keyword evidence="1 2" id="KW-0732">Signal</keyword>
<dbReference type="NCBIfam" id="NF000663">
    <property type="entry name" value="PRK00031.2-1"/>
    <property type="match status" value="1"/>
</dbReference>
<dbReference type="Gene3D" id="2.50.20.10">
    <property type="entry name" value="Lipoprotein localisation LolA/LolB/LppX"/>
    <property type="match status" value="1"/>
</dbReference>